<organism evidence="1 2">
    <name type="scientific">Frankliniella fusca</name>
    <dbReference type="NCBI Taxonomy" id="407009"/>
    <lineage>
        <taxon>Eukaryota</taxon>
        <taxon>Metazoa</taxon>
        <taxon>Ecdysozoa</taxon>
        <taxon>Arthropoda</taxon>
        <taxon>Hexapoda</taxon>
        <taxon>Insecta</taxon>
        <taxon>Pterygota</taxon>
        <taxon>Neoptera</taxon>
        <taxon>Paraneoptera</taxon>
        <taxon>Thysanoptera</taxon>
        <taxon>Terebrantia</taxon>
        <taxon>Thripoidea</taxon>
        <taxon>Thripidae</taxon>
        <taxon>Frankliniella</taxon>
    </lineage>
</organism>
<reference evidence="1" key="1">
    <citation type="submission" date="2021-07" db="EMBL/GenBank/DDBJ databases">
        <authorList>
            <person name="Catto M.A."/>
            <person name="Jacobson A."/>
            <person name="Kennedy G."/>
            <person name="Labadie P."/>
            <person name="Hunt B.G."/>
            <person name="Srinivasan R."/>
        </authorList>
    </citation>
    <scope>NUCLEOTIDE SEQUENCE</scope>
    <source>
        <strain evidence="1">PL_HMW_Pooled</strain>
        <tissue evidence="1">Head</tissue>
    </source>
</reference>
<protein>
    <submittedName>
        <fullName evidence="1">UDP-3-O-acylglucosamine N-acyltransferase</fullName>
    </submittedName>
</protein>
<proteinExistence type="predicted"/>
<dbReference type="EMBL" id="JAHWGI010001147">
    <property type="protein sequence ID" value="KAK3923459.1"/>
    <property type="molecule type" value="Genomic_DNA"/>
</dbReference>
<gene>
    <name evidence="1" type="ORF">KUF71_001867</name>
</gene>
<name>A0AAE1HLK3_9NEOP</name>
<dbReference type="Proteomes" id="UP001219518">
    <property type="component" value="Unassembled WGS sequence"/>
</dbReference>
<comment type="caution">
    <text evidence="1">The sequence shown here is derived from an EMBL/GenBank/DDBJ whole genome shotgun (WGS) entry which is preliminary data.</text>
</comment>
<evidence type="ECO:0000313" key="1">
    <source>
        <dbReference type="EMBL" id="KAK3923459.1"/>
    </source>
</evidence>
<evidence type="ECO:0000313" key="2">
    <source>
        <dbReference type="Proteomes" id="UP001219518"/>
    </source>
</evidence>
<reference evidence="1" key="2">
    <citation type="journal article" date="2023" name="BMC Genomics">
        <title>Pest status, molecular evolution, and epigenetic factors derived from the genome assembly of Frankliniella fusca, a thysanopteran phytovirus vector.</title>
        <authorList>
            <person name="Catto M.A."/>
            <person name="Labadie P.E."/>
            <person name="Jacobson A.L."/>
            <person name="Kennedy G.G."/>
            <person name="Srinivasan R."/>
            <person name="Hunt B.G."/>
        </authorList>
    </citation>
    <scope>NUCLEOTIDE SEQUENCE</scope>
    <source>
        <strain evidence="1">PL_HMW_Pooled</strain>
    </source>
</reference>
<dbReference type="AlphaFoldDB" id="A0AAE1HLK3"/>
<keyword evidence="2" id="KW-1185">Reference proteome</keyword>
<sequence length="482" mass="54664">MPLPLHLFDGQSPGSVVFHGGDGFFYHKVNSRPNRKFTYLRCVHRNNKALMCLGSAKALLGQGLLYSLHGHSHPSNSLYPLMKALKRDIILRVKLGDQTAFHEIVQQEGQKYPPEVRVLVPIGSIQSRLHAIRSALRPPLPRNLGVLGAYLLLPEYQYLTQCLHVPESCFAGMCGSLPEKTLSLVFITPEMKTFMQTRSTVFADGTERKLFRKPKASQIFQIVTVWRFHTIPMLKAIMLRRSENAYIVLFEYIKALMPQFSPTAVKCDFEEAQVNAWRICFPGASVEGCLWHFDCAVFRHTKIKLGLYNFLKENEEASSIVRSAGALPLLPTHEIINGLYDLGWEAVNKGLMMELRPFFNYMEKEWVPKVPVLSVKGSMHRTNNACESANRSLNKEIKVANPNCFHVVRALVMTNDRAAYDMKVLANPGTGAPGRGRKLSVLRNDAVIKRLTTDLEMGDISRLEFLHKSSRRLQNVFNKYFD</sequence>
<accession>A0AAE1HLK3</accession>